<dbReference type="InterPro" id="IPR017853">
    <property type="entry name" value="GH"/>
</dbReference>
<keyword evidence="5" id="KW-0378">Hydrolase</keyword>
<evidence type="ECO:0000256" key="3">
    <source>
        <dbReference type="ARBA" id="ARBA00012662"/>
    </source>
</evidence>
<keyword evidence="6" id="KW-0326">Glycosidase</keyword>
<evidence type="ECO:0000256" key="5">
    <source>
        <dbReference type="ARBA" id="ARBA00022801"/>
    </source>
</evidence>
<dbReference type="OrthoDB" id="6039950at2759"/>
<proteinExistence type="inferred from homology"/>
<dbReference type="EMBL" id="LSBJ02000015">
    <property type="protein sequence ID" value="OAQ57358.1"/>
    <property type="molecule type" value="Genomic_DNA"/>
</dbReference>
<feature type="chain" id="PRO_5025474715" description="alpha-L-fucosidase" evidence="7">
    <location>
        <begin position="23"/>
        <end position="612"/>
    </location>
</feature>
<dbReference type="RefSeq" id="XP_018135697.1">
    <property type="nucleotide sequence ID" value="XM_018290353.1"/>
</dbReference>
<comment type="function">
    <text evidence="1">Alpha-L-fucosidase is responsible for hydrolyzing the alpha-1,6-linked fucose joined to the reducing-end N-acetylglucosamine of the carbohydrate moieties of glycoproteins.</text>
</comment>
<protein>
    <recommendedName>
        <fullName evidence="3">alpha-L-fucosidase</fullName>
        <ecNumber evidence="3">3.2.1.51</ecNumber>
    </recommendedName>
</protein>
<evidence type="ECO:0000256" key="2">
    <source>
        <dbReference type="ARBA" id="ARBA00007951"/>
    </source>
</evidence>
<name>A0A179EVZ5_METCM</name>
<feature type="domain" description="Glycoside hydrolase family 29 N-terminal" evidence="8">
    <location>
        <begin position="151"/>
        <end position="513"/>
    </location>
</feature>
<evidence type="ECO:0000313" key="10">
    <source>
        <dbReference type="Proteomes" id="UP000078397"/>
    </source>
</evidence>
<comment type="caution">
    <text evidence="9">The sequence shown here is derived from an EMBL/GenBank/DDBJ whole genome shotgun (WGS) entry which is preliminary data.</text>
</comment>
<dbReference type="GO" id="GO:0004560">
    <property type="term" value="F:alpha-L-fucosidase activity"/>
    <property type="evidence" value="ECO:0007669"/>
    <property type="project" value="UniProtKB-EC"/>
</dbReference>
<evidence type="ECO:0000313" key="9">
    <source>
        <dbReference type="EMBL" id="OAQ57358.1"/>
    </source>
</evidence>
<dbReference type="EC" id="3.2.1.51" evidence="3"/>
<evidence type="ECO:0000256" key="1">
    <source>
        <dbReference type="ARBA" id="ARBA00004071"/>
    </source>
</evidence>
<dbReference type="SUPFAM" id="SSF51445">
    <property type="entry name" value="(Trans)glycosidases"/>
    <property type="match status" value="1"/>
</dbReference>
<keyword evidence="4 7" id="KW-0732">Signal</keyword>
<evidence type="ECO:0000256" key="6">
    <source>
        <dbReference type="ARBA" id="ARBA00023295"/>
    </source>
</evidence>
<dbReference type="GO" id="GO:0016139">
    <property type="term" value="P:glycoside catabolic process"/>
    <property type="evidence" value="ECO:0007669"/>
    <property type="project" value="TreeGrafter"/>
</dbReference>
<dbReference type="InterPro" id="IPR057739">
    <property type="entry name" value="Glyco_hydro_29_N"/>
</dbReference>
<dbReference type="Pfam" id="PF01120">
    <property type="entry name" value="Alpha_L_fucos"/>
    <property type="match status" value="1"/>
</dbReference>
<gene>
    <name evidence="9" type="ORF">VFPPC_12504</name>
</gene>
<evidence type="ECO:0000259" key="8">
    <source>
        <dbReference type="Pfam" id="PF01120"/>
    </source>
</evidence>
<dbReference type="InterPro" id="IPR016286">
    <property type="entry name" value="FUC_metazoa-typ"/>
</dbReference>
<comment type="similarity">
    <text evidence="2">Belongs to the glycosyl hydrolase 29 family.</text>
</comment>
<dbReference type="AlphaFoldDB" id="A0A179EVZ5"/>
<dbReference type="PANTHER" id="PTHR10030">
    <property type="entry name" value="ALPHA-L-FUCOSIDASE"/>
    <property type="match status" value="1"/>
</dbReference>
<sequence length="612" mass="67458">MGLSGFVTTSLVICAARSTVLAGTERTSVAGRSERAVPTVEIFTPALTSKCLEGEGFIQVVEMNVTNMDSSKYLTASHGLTVRVDSNSLDTVIPGVVKRLAPRQSQLVQVGVKNRSGVPAGTQCNAAVVASAGQSESRATANVTGVCGIGNYEASVASLRHHTSPDWFNNAKYGIFIHWGVYSVPAYADTAAGFTAEWYWFWSHYPAKSKMYEHHEKTYGRNFNYDDFISNFTVAAFDPKEWVNLIADAGAQYFVPTTKHHDGFALFNFSSSISRRSSIHYGPKTDIIGKLMAAAKQYQPSLRRGTYFSMPEWYNPASAKYSWDPWRNGYVAFPGGPPKNPYSNQVVPYTGYVEIKDFITDIQLPQMRQLAYEYDTDLMWCDPGGPNNATIFASEWLNWARDHGRQVTFNNRCGGSSGLAGDFDTPEGKTNNEIVARKWESCQTLDPHSWGYNYWTPDGAIHTGEWIVTSLVDIVSKNGNFLLNIGPKHDGSIPDIMQKNLRDAGQWIKAHGESIFGTRYWNTTAGTGSLRYTTTTNAFYIHYIGTPPSTINIVDPVPYLPGDTVTVVGGSKNGSSVPVNWNGIGTLKLNLSSDIISADKYVWTFKIGYSAQ</sequence>
<evidence type="ECO:0000256" key="7">
    <source>
        <dbReference type="SAM" id="SignalP"/>
    </source>
</evidence>
<dbReference type="PANTHER" id="PTHR10030:SF37">
    <property type="entry name" value="ALPHA-L-FUCOSIDASE-RELATED"/>
    <property type="match status" value="1"/>
</dbReference>
<dbReference type="KEGG" id="pchm:VFPPC_12504"/>
<accession>A0A179EVZ5</accession>
<feature type="signal peptide" evidence="7">
    <location>
        <begin position="1"/>
        <end position="22"/>
    </location>
</feature>
<reference evidence="9 10" key="1">
    <citation type="journal article" date="2016" name="PLoS Pathog.">
        <title>Biosynthesis of antibiotic leucinostatins in bio-control fungus Purpureocillium lilacinum and their inhibition on phytophthora revealed by genome mining.</title>
        <authorList>
            <person name="Wang G."/>
            <person name="Liu Z."/>
            <person name="Lin R."/>
            <person name="Li E."/>
            <person name="Mao Z."/>
            <person name="Ling J."/>
            <person name="Yang Y."/>
            <person name="Yin W.B."/>
            <person name="Xie B."/>
        </authorList>
    </citation>
    <scope>NUCLEOTIDE SEQUENCE [LARGE SCALE GENOMIC DNA]</scope>
    <source>
        <strain evidence="9">170</strain>
    </source>
</reference>
<organism evidence="9 10">
    <name type="scientific">Pochonia chlamydosporia 170</name>
    <dbReference type="NCBI Taxonomy" id="1380566"/>
    <lineage>
        <taxon>Eukaryota</taxon>
        <taxon>Fungi</taxon>
        <taxon>Dikarya</taxon>
        <taxon>Ascomycota</taxon>
        <taxon>Pezizomycotina</taxon>
        <taxon>Sordariomycetes</taxon>
        <taxon>Hypocreomycetidae</taxon>
        <taxon>Hypocreales</taxon>
        <taxon>Clavicipitaceae</taxon>
        <taxon>Pochonia</taxon>
    </lineage>
</organism>
<keyword evidence="10" id="KW-1185">Reference proteome</keyword>
<dbReference type="GO" id="GO:0006004">
    <property type="term" value="P:fucose metabolic process"/>
    <property type="evidence" value="ECO:0007669"/>
    <property type="project" value="InterPro"/>
</dbReference>
<dbReference type="SMART" id="SM00812">
    <property type="entry name" value="Alpha_L_fucos"/>
    <property type="match status" value="1"/>
</dbReference>
<dbReference type="Proteomes" id="UP000078397">
    <property type="component" value="Unassembled WGS sequence"/>
</dbReference>
<evidence type="ECO:0000256" key="4">
    <source>
        <dbReference type="ARBA" id="ARBA00022729"/>
    </source>
</evidence>
<dbReference type="STRING" id="1380566.A0A179EVZ5"/>
<dbReference type="PRINTS" id="PR00741">
    <property type="entry name" value="GLHYDRLASE29"/>
</dbReference>
<dbReference type="GeneID" id="28854347"/>
<dbReference type="InterPro" id="IPR000933">
    <property type="entry name" value="Glyco_hydro_29"/>
</dbReference>
<dbReference type="Gene3D" id="3.20.20.80">
    <property type="entry name" value="Glycosidases"/>
    <property type="match status" value="1"/>
</dbReference>